<comment type="caution">
    <text evidence="4">The sequence shown here is derived from an EMBL/GenBank/DDBJ whole genome shotgun (WGS) entry which is preliminary data.</text>
</comment>
<proteinExistence type="predicted"/>
<dbReference type="InterPro" id="IPR004821">
    <property type="entry name" value="Cyt_trans-like"/>
</dbReference>
<reference evidence="4 5" key="1">
    <citation type="journal article" date="2016" name="Nat. Commun.">
        <title>Thousands of microbial genomes shed light on interconnected biogeochemical processes in an aquifer system.</title>
        <authorList>
            <person name="Anantharaman K."/>
            <person name="Brown C.T."/>
            <person name="Hug L.A."/>
            <person name="Sharon I."/>
            <person name="Castelle C.J."/>
            <person name="Probst A.J."/>
            <person name="Thomas B.C."/>
            <person name="Singh A."/>
            <person name="Wilkins M.J."/>
            <person name="Karaoz U."/>
            <person name="Brodie E.L."/>
            <person name="Williams K.H."/>
            <person name="Hubbard S.S."/>
            <person name="Banfield J.F."/>
        </authorList>
    </citation>
    <scope>NUCLEOTIDE SEQUENCE [LARGE SCALE GENOMIC DNA]</scope>
</reference>
<dbReference type="PANTHER" id="PTHR21342">
    <property type="entry name" value="PHOSPHOPANTETHEINE ADENYLYLTRANSFERASE"/>
    <property type="match status" value="1"/>
</dbReference>
<dbReference type="Gene3D" id="3.40.50.620">
    <property type="entry name" value="HUPs"/>
    <property type="match status" value="1"/>
</dbReference>
<organism evidence="4 5">
    <name type="scientific">Candidatus Roizmanbacteria bacterium RIFCSPHIGHO2_01_FULL_39_12c</name>
    <dbReference type="NCBI Taxonomy" id="1802031"/>
    <lineage>
        <taxon>Bacteria</taxon>
        <taxon>Candidatus Roizmaniibacteriota</taxon>
    </lineage>
</organism>
<keyword evidence="1" id="KW-0808">Transferase</keyword>
<accession>A0A1F7G9Z6</accession>
<dbReference type="SUPFAM" id="SSF52374">
    <property type="entry name" value="Nucleotidylyl transferase"/>
    <property type="match status" value="1"/>
</dbReference>
<keyword evidence="2" id="KW-0548">Nucleotidyltransferase</keyword>
<dbReference type="GO" id="GO:0016779">
    <property type="term" value="F:nucleotidyltransferase activity"/>
    <property type="evidence" value="ECO:0007669"/>
    <property type="project" value="UniProtKB-KW"/>
</dbReference>
<dbReference type="Proteomes" id="UP000177208">
    <property type="component" value="Unassembled WGS sequence"/>
</dbReference>
<protein>
    <recommendedName>
        <fullName evidence="3">Cytidyltransferase-like domain-containing protein</fullName>
    </recommendedName>
</protein>
<dbReference type="PANTHER" id="PTHR21342:SF0">
    <property type="entry name" value="BIFUNCTIONAL NMN ADENYLYLTRANSFERASE_NUDIX HYDROLASE"/>
    <property type="match status" value="1"/>
</dbReference>
<name>A0A1F7G9Z6_9BACT</name>
<sequence>MRKYKVGLLVGRFQPFHKGHLHLIEKSLNLVDMLVVGIGSVGVIDTDNFLTYDERKRILDAVIKNEGWSERIKKIVPLNDYHNDKLWLENSLKQSGEIDVVIGNNEWTNGIFERAGYPILRLGYYKRYLYEGERIRKLMREGKSWEERVPGYIVTLIKKAK</sequence>
<dbReference type="AlphaFoldDB" id="A0A1F7G9Z6"/>
<dbReference type="EMBL" id="MFZG01000033">
    <property type="protein sequence ID" value="OGK15708.1"/>
    <property type="molecule type" value="Genomic_DNA"/>
</dbReference>
<evidence type="ECO:0000256" key="1">
    <source>
        <dbReference type="ARBA" id="ARBA00022679"/>
    </source>
</evidence>
<feature type="domain" description="Cytidyltransferase-like" evidence="3">
    <location>
        <begin position="8"/>
        <end position="84"/>
    </location>
</feature>
<evidence type="ECO:0000256" key="2">
    <source>
        <dbReference type="ARBA" id="ARBA00022695"/>
    </source>
</evidence>
<evidence type="ECO:0000313" key="5">
    <source>
        <dbReference type="Proteomes" id="UP000177208"/>
    </source>
</evidence>
<dbReference type="Pfam" id="PF01467">
    <property type="entry name" value="CTP_transf_like"/>
    <property type="match status" value="1"/>
</dbReference>
<evidence type="ECO:0000259" key="3">
    <source>
        <dbReference type="Pfam" id="PF01467"/>
    </source>
</evidence>
<gene>
    <name evidence="4" type="ORF">A2774_00485</name>
</gene>
<evidence type="ECO:0000313" key="4">
    <source>
        <dbReference type="EMBL" id="OGK15708.1"/>
    </source>
</evidence>
<dbReference type="NCBIfam" id="TIGR00125">
    <property type="entry name" value="cyt_tran_rel"/>
    <property type="match status" value="1"/>
</dbReference>
<dbReference type="InterPro" id="IPR014729">
    <property type="entry name" value="Rossmann-like_a/b/a_fold"/>
</dbReference>